<dbReference type="AlphaFoldDB" id="A0AAN9QYD4"/>
<accession>A0AAN9QYD4</accession>
<protein>
    <submittedName>
        <fullName evidence="1">Uncharacterized protein</fullName>
    </submittedName>
</protein>
<name>A0AAN9QYD4_CANGL</name>
<keyword evidence="2" id="KW-1185">Reference proteome</keyword>
<dbReference type="Proteomes" id="UP001367508">
    <property type="component" value="Unassembled WGS sequence"/>
</dbReference>
<comment type="caution">
    <text evidence="1">The sequence shown here is derived from an EMBL/GenBank/DDBJ whole genome shotgun (WGS) entry which is preliminary data.</text>
</comment>
<evidence type="ECO:0000313" key="2">
    <source>
        <dbReference type="Proteomes" id="UP001367508"/>
    </source>
</evidence>
<proteinExistence type="predicted"/>
<dbReference type="EMBL" id="JAYMYQ010000002">
    <property type="protein sequence ID" value="KAK7351904.1"/>
    <property type="molecule type" value="Genomic_DNA"/>
</dbReference>
<evidence type="ECO:0000313" key="1">
    <source>
        <dbReference type="EMBL" id="KAK7351904.1"/>
    </source>
</evidence>
<organism evidence="1 2">
    <name type="scientific">Canavalia gladiata</name>
    <name type="common">Sword bean</name>
    <name type="synonym">Dolichos gladiatus</name>
    <dbReference type="NCBI Taxonomy" id="3824"/>
    <lineage>
        <taxon>Eukaryota</taxon>
        <taxon>Viridiplantae</taxon>
        <taxon>Streptophyta</taxon>
        <taxon>Embryophyta</taxon>
        <taxon>Tracheophyta</taxon>
        <taxon>Spermatophyta</taxon>
        <taxon>Magnoliopsida</taxon>
        <taxon>eudicotyledons</taxon>
        <taxon>Gunneridae</taxon>
        <taxon>Pentapetalae</taxon>
        <taxon>rosids</taxon>
        <taxon>fabids</taxon>
        <taxon>Fabales</taxon>
        <taxon>Fabaceae</taxon>
        <taxon>Papilionoideae</taxon>
        <taxon>50 kb inversion clade</taxon>
        <taxon>NPAAA clade</taxon>
        <taxon>indigoferoid/millettioid clade</taxon>
        <taxon>Phaseoleae</taxon>
        <taxon>Canavalia</taxon>
    </lineage>
</organism>
<gene>
    <name evidence="1" type="ORF">VNO77_11664</name>
</gene>
<reference evidence="1 2" key="1">
    <citation type="submission" date="2024-01" db="EMBL/GenBank/DDBJ databases">
        <title>The genomes of 5 underutilized Papilionoideae crops provide insights into root nodulation and disease resistanc.</title>
        <authorList>
            <person name="Jiang F."/>
        </authorList>
    </citation>
    <scope>NUCLEOTIDE SEQUENCE [LARGE SCALE GENOMIC DNA]</scope>
    <source>
        <strain evidence="1">LVBAO_FW01</strain>
        <tissue evidence="1">Leaves</tissue>
    </source>
</reference>
<sequence>MWHYISTVVTGFISLIKSSRVVIASSMLTASAETETDHIKADWKLEHLKNMYESVPCKFPKSLMSN</sequence>